<accession>A0A420J5N9</accession>
<evidence type="ECO:0000256" key="2">
    <source>
        <dbReference type="ARBA" id="ARBA00004496"/>
    </source>
</evidence>
<evidence type="ECO:0000313" key="10">
    <source>
        <dbReference type="EMBL" id="RKF82095.1"/>
    </source>
</evidence>
<evidence type="ECO:0000256" key="3">
    <source>
        <dbReference type="ARBA" id="ARBA00022448"/>
    </source>
</evidence>
<sequence length="1099" mass="122024">MDQQRFLGLLHEIQVPDTQRVKAATSELRKTFYPHPESLLWLLQILVGHDAHEIRQQAAVESLRLIDKHWASFSVEQKEVTREKLLQAVLNEQKSIVRHSSSRVIAAIANIDVSQGQWQQLPSLIAQIAISPQVEKREIGLYIIFSLLEDAFEVFESKMSDLFQLFNTTIKDSESAEVRTRTLLCLSRLAIMIEPEEDQASVDQFDNIYPHMVAVLKAAIDEDDEKNVMLCFEVFQTLLCCESALLNKHFKDTLTFMIEISANTKISDDSRSQAISFLMQAIKFRKMKIQGMKDMGKLLTLRSLQIATEISDEISDDDEATPSRSALGLLDLLSTNLPPRQVVIPLLDELPKYAQNENPKYRQAGILALGMCVEGAPDFISSQLENLMPSVLQLLNDPEIHVRAAALNGVARLADDLAEDLAKHHEQIIPTLLKNLDSASGNQETPSNLQILKSTCSAMDSVFRGITKDSMKNYIAELVPRLGSLLAHPDFTIKSAAAGALGSIAESACDAFLPYFETSMKALSEFLSIKESTEDLDLRGVVCDSIGSIASAVGAEAFKPYVNTLMQSSEEGLHLDHPRLRETSYILWSTFAKIYEGDFSPFLEGVVNSLFRSLKQEESDLSAELNDGPQDLLGQDVVVQGKNVKFPSEKEGDNDEMNDDDDSIWEDDIANNAVAMEKEVAIEVLGDVMGNTRRHFMPYFEEAVKISLDLVEHGYDGVRKGAIGTLWRSYACLWALMEDETGEKWTPGLPLKQQPSGELLKLGELITSATTKIWDDEVNRSAVVTDINRNVAATLVLCGPAILTQNDFTERTVVACTSIINKAHPCQQDLGDDADLSEVADEESSEYDWLVIDTALDVIIGLSKAIGPQFSEAWKLFQKPVMKFASSQVGYERSTAVGVTAECIANMGAAVTPYTKTLLTLLLHRMSDEDAETKSNAAFAIGQLIYHSTASHEYLSSFPTILTKLEPLFQTEKSRTVDNAAGCICRMIMAHIDHVPVQEILPVLLDLLPLKEDYEENVPIYDCITGLYNQEHPAIIPHTPKLVQIFALVLGEPKTQLIPSIRTKIIATVKFIESREPALIHGNSNLISNLRENINNVSV</sequence>
<dbReference type="Pfam" id="PF25574">
    <property type="entry name" value="TPR_IMB1"/>
    <property type="match status" value="1"/>
</dbReference>
<evidence type="ECO:0000256" key="4">
    <source>
        <dbReference type="ARBA" id="ARBA00022490"/>
    </source>
</evidence>
<dbReference type="SMART" id="SM00913">
    <property type="entry name" value="IBN_N"/>
    <property type="match status" value="1"/>
</dbReference>
<dbReference type="OrthoDB" id="7862313at2759"/>
<dbReference type="InterPro" id="IPR058584">
    <property type="entry name" value="IMB1_TNPO1-like_TPR"/>
</dbReference>
<proteinExistence type="predicted"/>
<dbReference type="GO" id="GO:0005737">
    <property type="term" value="C:cytoplasm"/>
    <property type="evidence" value="ECO:0007669"/>
    <property type="project" value="UniProtKB-SubCell"/>
</dbReference>
<dbReference type="Pfam" id="PF13513">
    <property type="entry name" value="HEAT_EZ"/>
    <property type="match status" value="1"/>
</dbReference>
<dbReference type="InterPro" id="IPR011989">
    <property type="entry name" value="ARM-like"/>
</dbReference>
<keyword evidence="5" id="KW-0677">Repeat</keyword>
<dbReference type="Gene3D" id="1.25.10.10">
    <property type="entry name" value="Leucine-rich Repeat Variant"/>
    <property type="match status" value="1"/>
</dbReference>
<dbReference type="PANTHER" id="PTHR10527">
    <property type="entry name" value="IMPORTIN BETA"/>
    <property type="match status" value="1"/>
</dbReference>
<keyword evidence="7" id="KW-0539">Nucleus</keyword>
<gene>
    <name evidence="10" type="ORF">GcC1_018013</name>
</gene>
<dbReference type="InterPro" id="IPR057672">
    <property type="entry name" value="TPR_IPO4/5"/>
</dbReference>
<protein>
    <submittedName>
        <fullName evidence="10">Putative importin subunit beta-4</fullName>
    </submittedName>
</protein>
<evidence type="ECO:0000256" key="8">
    <source>
        <dbReference type="PROSITE-ProRule" id="PRU00103"/>
    </source>
</evidence>
<evidence type="ECO:0000313" key="11">
    <source>
        <dbReference type="Proteomes" id="UP000285405"/>
    </source>
</evidence>
<dbReference type="Pfam" id="PF25780">
    <property type="entry name" value="TPR_IPO5"/>
    <property type="match status" value="1"/>
</dbReference>
<dbReference type="Pfam" id="PF03810">
    <property type="entry name" value="IBN_N"/>
    <property type="match status" value="1"/>
</dbReference>
<keyword evidence="4" id="KW-0963">Cytoplasm</keyword>
<comment type="caution">
    <text evidence="10">The sequence shown here is derived from an EMBL/GenBank/DDBJ whole genome shotgun (WGS) entry which is preliminary data.</text>
</comment>
<evidence type="ECO:0000256" key="5">
    <source>
        <dbReference type="ARBA" id="ARBA00022737"/>
    </source>
</evidence>
<evidence type="ECO:0000256" key="7">
    <source>
        <dbReference type="ARBA" id="ARBA00023242"/>
    </source>
</evidence>
<dbReference type="EMBL" id="MCBR01001829">
    <property type="protein sequence ID" value="RKF82095.1"/>
    <property type="molecule type" value="Genomic_DNA"/>
</dbReference>
<keyword evidence="3" id="KW-0813">Transport</keyword>
<comment type="subcellular location">
    <subcellularLocation>
        <location evidence="2">Cytoplasm</location>
    </subcellularLocation>
    <subcellularLocation>
        <location evidence="1">Nucleus</location>
    </subcellularLocation>
</comment>
<feature type="domain" description="Importin N-terminal" evidence="9">
    <location>
        <begin position="24"/>
        <end position="91"/>
    </location>
</feature>
<evidence type="ECO:0000259" key="9">
    <source>
        <dbReference type="PROSITE" id="PS50166"/>
    </source>
</evidence>
<dbReference type="SUPFAM" id="SSF48371">
    <property type="entry name" value="ARM repeat"/>
    <property type="match status" value="2"/>
</dbReference>
<evidence type="ECO:0000256" key="1">
    <source>
        <dbReference type="ARBA" id="ARBA00004123"/>
    </source>
</evidence>
<dbReference type="InterPro" id="IPR016024">
    <property type="entry name" value="ARM-type_fold"/>
</dbReference>
<dbReference type="SMART" id="SM01349">
    <property type="entry name" value="TOG"/>
    <property type="match status" value="1"/>
</dbReference>
<dbReference type="InterPro" id="IPR040122">
    <property type="entry name" value="Importin_beta"/>
</dbReference>
<evidence type="ECO:0000256" key="6">
    <source>
        <dbReference type="ARBA" id="ARBA00022927"/>
    </source>
</evidence>
<dbReference type="InterPro" id="IPR034085">
    <property type="entry name" value="TOG"/>
</dbReference>
<dbReference type="AlphaFoldDB" id="A0A420J5N9"/>
<keyword evidence="6" id="KW-0653">Protein transport</keyword>
<dbReference type="InterPro" id="IPR021133">
    <property type="entry name" value="HEAT_type_2"/>
</dbReference>
<name>A0A420J5N9_9PEZI</name>
<reference evidence="10 11" key="1">
    <citation type="journal article" date="2018" name="BMC Genomics">
        <title>Comparative genome analyses reveal sequence features reflecting distinct modes of host-adaptation between dicot and monocot powdery mildew.</title>
        <authorList>
            <person name="Wu Y."/>
            <person name="Ma X."/>
            <person name="Pan Z."/>
            <person name="Kale S.D."/>
            <person name="Song Y."/>
            <person name="King H."/>
            <person name="Zhang Q."/>
            <person name="Presley C."/>
            <person name="Deng X."/>
            <person name="Wei C.I."/>
            <person name="Xiao S."/>
        </authorList>
    </citation>
    <scope>NUCLEOTIDE SEQUENCE [LARGE SCALE GENOMIC DNA]</scope>
    <source>
        <strain evidence="10">UCSC1</strain>
    </source>
</reference>
<feature type="repeat" description="HEAT" evidence="8">
    <location>
        <begin position="387"/>
        <end position="425"/>
    </location>
</feature>
<dbReference type="GO" id="GO:0006606">
    <property type="term" value="P:protein import into nucleus"/>
    <property type="evidence" value="ECO:0007669"/>
    <property type="project" value="InterPro"/>
</dbReference>
<dbReference type="Proteomes" id="UP000285405">
    <property type="component" value="Unassembled WGS sequence"/>
</dbReference>
<dbReference type="PROSITE" id="PS50077">
    <property type="entry name" value="HEAT_REPEAT"/>
    <property type="match status" value="1"/>
</dbReference>
<dbReference type="PROSITE" id="PS50166">
    <property type="entry name" value="IMPORTIN_B_NT"/>
    <property type="match status" value="1"/>
</dbReference>
<organism evidence="10 11">
    <name type="scientific">Golovinomyces cichoracearum</name>
    <dbReference type="NCBI Taxonomy" id="62708"/>
    <lineage>
        <taxon>Eukaryota</taxon>
        <taxon>Fungi</taxon>
        <taxon>Dikarya</taxon>
        <taxon>Ascomycota</taxon>
        <taxon>Pezizomycotina</taxon>
        <taxon>Leotiomycetes</taxon>
        <taxon>Erysiphales</taxon>
        <taxon>Erysiphaceae</taxon>
        <taxon>Golovinomyces</taxon>
    </lineage>
</organism>
<dbReference type="InterPro" id="IPR001494">
    <property type="entry name" value="Importin-beta_N"/>
</dbReference>
<dbReference type="GO" id="GO:0005634">
    <property type="term" value="C:nucleus"/>
    <property type="evidence" value="ECO:0007669"/>
    <property type="project" value="UniProtKB-ARBA"/>
</dbReference>
<dbReference type="GO" id="GO:0031267">
    <property type="term" value="F:small GTPase binding"/>
    <property type="evidence" value="ECO:0007669"/>
    <property type="project" value="InterPro"/>
</dbReference>